<organism evidence="2 3">
    <name type="scientific">Candidatus Dojkabacteria bacterium CG_4_10_14_0_2_um_filter_Dojkabacteria_WS6_41_15</name>
    <dbReference type="NCBI Taxonomy" id="2014249"/>
    <lineage>
        <taxon>Bacteria</taxon>
        <taxon>Candidatus Dojkabacteria</taxon>
    </lineage>
</organism>
<feature type="transmembrane region" description="Helical" evidence="1">
    <location>
        <begin position="280"/>
        <end position="300"/>
    </location>
</feature>
<dbReference type="EMBL" id="PFQB01000021">
    <property type="protein sequence ID" value="PJA15250.1"/>
    <property type="molecule type" value="Genomic_DNA"/>
</dbReference>
<gene>
    <name evidence="2" type="ORF">COX64_00925</name>
</gene>
<keyword evidence="1" id="KW-0472">Membrane</keyword>
<evidence type="ECO:0000256" key="1">
    <source>
        <dbReference type="SAM" id="Phobius"/>
    </source>
</evidence>
<feature type="transmembrane region" description="Helical" evidence="1">
    <location>
        <begin position="36"/>
        <end position="57"/>
    </location>
</feature>
<evidence type="ECO:0008006" key="4">
    <source>
        <dbReference type="Google" id="ProtNLM"/>
    </source>
</evidence>
<protein>
    <recommendedName>
        <fullName evidence="4">Glycosyltransferase RgtA/B/C/D-like domain-containing protein</fullName>
    </recommendedName>
</protein>
<dbReference type="AlphaFoldDB" id="A0A2M7W2U5"/>
<keyword evidence="1" id="KW-1133">Transmembrane helix</keyword>
<name>A0A2M7W2U5_9BACT</name>
<feature type="transmembrane region" description="Helical" evidence="1">
    <location>
        <begin position="184"/>
        <end position="201"/>
    </location>
</feature>
<evidence type="ECO:0000313" key="2">
    <source>
        <dbReference type="EMBL" id="PJA15250.1"/>
    </source>
</evidence>
<comment type="caution">
    <text evidence="2">The sequence shown here is derived from an EMBL/GenBank/DDBJ whole genome shotgun (WGS) entry which is preliminary data.</text>
</comment>
<proteinExistence type="predicted"/>
<feature type="transmembrane region" description="Helical" evidence="1">
    <location>
        <begin position="392"/>
        <end position="413"/>
    </location>
</feature>
<feature type="transmembrane region" description="Helical" evidence="1">
    <location>
        <begin position="312"/>
        <end position="332"/>
    </location>
</feature>
<feature type="transmembrane region" description="Helical" evidence="1">
    <location>
        <begin position="425"/>
        <end position="444"/>
    </location>
</feature>
<feature type="transmembrane region" description="Helical" evidence="1">
    <location>
        <begin position="232"/>
        <end position="251"/>
    </location>
</feature>
<dbReference type="Proteomes" id="UP000228952">
    <property type="component" value="Unassembled WGS sequence"/>
</dbReference>
<feature type="transmembrane region" description="Helical" evidence="1">
    <location>
        <begin position="63"/>
        <end position="82"/>
    </location>
</feature>
<feature type="transmembrane region" description="Helical" evidence="1">
    <location>
        <begin position="6"/>
        <end position="24"/>
    </location>
</feature>
<accession>A0A2M7W2U5</accession>
<feature type="transmembrane region" description="Helical" evidence="1">
    <location>
        <begin position="103"/>
        <end position="121"/>
    </location>
</feature>
<sequence>MELLLTMLGLAKYFVIGASILMLLEQNHMLPSKISAAFVVFFAFLYGIIATSILLHIGLATNLLPLMHVLTWALALVGLIQLATKYRNSTHLLLQGDWRARSAFILGYTWQVILLTFQPVMANDARAIWLLKAKALFSGTIPFFTYLQNKTFAYSHQDYPITIPLLYADIIRPMGHFWEPASGILSWTFFAVLIIGLYGAIRQFTRLNKTLALLLTCAIFFTPEYMRQGWAGLADVPLSLFFFGSVLGLQFISDRSCIQEYIIPISTAILGATVKNEGQSFLLFTILLCAWLYSTTIIKAKTIARTDIVKQILSVGTLMLVTLLPLAIWKIITWQYAIANDVTSALNFHLVVSRIPVLFSEILPRVFDGYRFGILLVPAMLLLSLPRNQQVYPLGTVLVLTQALTYLAVYLFTPYDLAWHISTSFSRLVLHLLPVLFLLTLVRFSNQESSNCLIGHAKINHA</sequence>
<evidence type="ECO:0000313" key="3">
    <source>
        <dbReference type="Proteomes" id="UP000228952"/>
    </source>
</evidence>
<reference evidence="3" key="1">
    <citation type="submission" date="2017-09" db="EMBL/GenBank/DDBJ databases">
        <title>Depth-based differentiation of microbial function through sediment-hosted aquifers and enrichment of novel symbionts in the deep terrestrial subsurface.</title>
        <authorList>
            <person name="Probst A.J."/>
            <person name="Ladd B."/>
            <person name="Jarett J.K."/>
            <person name="Geller-Mcgrath D.E."/>
            <person name="Sieber C.M.K."/>
            <person name="Emerson J.B."/>
            <person name="Anantharaman K."/>
            <person name="Thomas B.C."/>
            <person name="Malmstrom R."/>
            <person name="Stieglmeier M."/>
            <person name="Klingl A."/>
            <person name="Woyke T."/>
            <person name="Ryan C.M."/>
            <person name="Banfield J.F."/>
        </authorList>
    </citation>
    <scope>NUCLEOTIDE SEQUENCE [LARGE SCALE GENOMIC DNA]</scope>
</reference>
<keyword evidence="1" id="KW-0812">Transmembrane</keyword>
<feature type="transmembrane region" description="Helical" evidence="1">
    <location>
        <begin position="369"/>
        <end position="385"/>
    </location>
</feature>